<keyword evidence="3 8" id="KW-1134">Transmembrane beta strand</keyword>
<dbReference type="EMBL" id="CP157199">
    <property type="protein sequence ID" value="XBG60418.1"/>
    <property type="molecule type" value="Genomic_DNA"/>
</dbReference>
<evidence type="ECO:0000256" key="8">
    <source>
        <dbReference type="PROSITE-ProRule" id="PRU01360"/>
    </source>
</evidence>
<protein>
    <submittedName>
        <fullName evidence="11">SusC/RagA family TonB-linked outer membrane protein</fullName>
    </submittedName>
</protein>
<dbReference type="Gene3D" id="2.60.40.1120">
    <property type="entry name" value="Carboxypeptidase-like, regulatory domain"/>
    <property type="match status" value="1"/>
</dbReference>
<proteinExistence type="inferred from homology"/>
<organism evidence="11">
    <name type="scientific">Pontimicrobium sp. SW4</name>
    <dbReference type="NCBI Taxonomy" id="3153519"/>
    <lineage>
        <taxon>Bacteria</taxon>
        <taxon>Pseudomonadati</taxon>
        <taxon>Bacteroidota</taxon>
        <taxon>Flavobacteriia</taxon>
        <taxon>Flavobacteriales</taxon>
        <taxon>Flavobacteriaceae</taxon>
        <taxon>Pontimicrobium</taxon>
    </lineage>
</organism>
<dbReference type="InterPro" id="IPR039426">
    <property type="entry name" value="TonB-dep_rcpt-like"/>
</dbReference>
<comment type="subcellular location">
    <subcellularLocation>
        <location evidence="1 8">Cell outer membrane</location>
        <topology evidence="1 8">Multi-pass membrane protein</topology>
    </subcellularLocation>
</comment>
<reference evidence="11" key="1">
    <citation type="submission" date="2024-05" db="EMBL/GenBank/DDBJ databases">
        <title>Pontimicrobium maritimus sp. nov., isolated form sea water.</title>
        <authorList>
            <person name="Muhammad N."/>
            <person name="Vuong T.Q."/>
            <person name="Han H.L."/>
            <person name="Kim S.-G."/>
        </authorList>
    </citation>
    <scope>NUCLEOTIDE SEQUENCE</scope>
    <source>
        <strain evidence="11">SW4</strain>
    </source>
</reference>
<dbReference type="GO" id="GO:0009279">
    <property type="term" value="C:cell outer membrane"/>
    <property type="evidence" value="ECO:0007669"/>
    <property type="project" value="UniProtKB-SubCell"/>
</dbReference>
<dbReference type="Pfam" id="PF07715">
    <property type="entry name" value="Plug"/>
    <property type="match status" value="1"/>
</dbReference>
<sequence length="1054" mass="116694">MKTKFSGILTLLLAFIVQVSFAQEKTISGTVSDESGMPLPGVNIIVKGTTNGTQTDFDGNYTINASAGDVLTFTYVGLKTVEQTVGSSNTINVTMQEDAALLDEVVVTALGIKREKKSLGYAQQSVGGEELVKAKETDIADALAGKVAGVQIVGNNSSTFGNSSIRLRGQTDLLYVVDGVRVYAISDINPENVADISVLKSGAATALYGPDGRSGAIVITTKTAESGVAQFQIDQAFTINQVTNLPEYQNEYGGGYSQTFNTFTYNPATDPAEWAAFDGQPYPDFWADESWGPRLDGTLVRHWDSWVPGTPEFGELRPWSPSKNDINTFYEDAYTNNTTLSFSKGGEDYNIRTSLTYVEANGIIPNSSNKSTRFALNATYNITEKFEFFANINVEDRDMLNNPDQGYANLGSNFNQWWQRQLDFKRLKRYERNGQVVSWNIRGPRDARPLYWDMPYFHSYENDNNYRKNTYFGKVGGTYTFNDNFNITAEIRKTFNSYNTDDRGTTKSLLDPAFFSESHSRNERIDYFAMATYSDVALNGDIDYNVNLGVEKIHRDFRSLNANTVGDLTIPDFYNLAGSLDPVAASGGKRLQKNDGIFAKGSVSYKKFLYLDGSYRLDWSSTANPEDNRVETLGASASFLAHEVLPKNDVVTFAKLRVGYSEAPYFPGPYLTQNVYTVGSLYQGNGRLGINSRQENPDLKGGVRSEFEVGTEFRLFNGKIGLDLSYWDRTDDQLPINIPLDGATGYSNTNINSGKQTSSGFEVALLGDVVRNDNFTWELGVNFATLNRYVDALYPGIDSRDLSTYTSNMRLQERVGEEWGTLIGRGFAYGANGEIMYRAASGGRYFYSRQTNKNLGNVLPDFTGGLTSNMTYKNWDLSLGFDFQKGGKYYSRTERYMDHSGLSAKTAGLNDKGNPKRDPVASGGGVHIVGVLETGTDANGQPTSDGTVVDAYVEAQDLYNLGNLGNIYENNLHDASYIKLRSVKLNYNFEKDFVSKFSLTAASIGFFANNVWLIDSELNWVDPSELERRGGINWAEAGTLPQTRSMGVNLRLTF</sequence>
<feature type="chain" id="PRO_5043403100" evidence="9">
    <location>
        <begin position="23"/>
        <end position="1054"/>
    </location>
</feature>
<evidence type="ECO:0000259" key="10">
    <source>
        <dbReference type="Pfam" id="PF07715"/>
    </source>
</evidence>
<evidence type="ECO:0000256" key="1">
    <source>
        <dbReference type="ARBA" id="ARBA00004571"/>
    </source>
</evidence>
<keyword evidence="2 8" id="KW-0813">Transport</keyword>
<feature type="signal peptide" evidence="9">
    <location>
        <begin position="1"/>
        <end position="22"/>
    </location>
</feature>
<feature type="domain" description="TonB-dependent receptor plug" evidence="10">
    <location>
        <begin position="117"/>
        <end position="215"/>
    </location>
</feature>
<dbReference type="NCBIfam" id="TIGR04056">
    <property type="entry name" value="OMP_RagA_SusC"/>
    <property type="match status" value="1"/>
</dbReference>
<gene>
    <name evidence="11" type="ORF">ABGB03_11180</name>
</gene>
<evidence type="ECO:0000256" key="3">
    <source>
        <dbReference type="ARBA" id="ARBA00022452"/>
    </source>
</evidence>
<dbReference type="RefSeq" id="WP_347922604.1">
    <property type="nucleotide sequence ID" value="NZ_CP157199.1"/>
</dbReference>
<evidence type="ECO:0000256" key="4">
    <source>
        <dbReference type="ARBA" id="ARBA00022692"/>
    </source>
</evidence>
<dbReference type="PANTHER" id="PTHR30069">
    <property type="entry name" value="TONB-DEPENDENT OUTER MEMBRANE RECEPTOR"/>
    <property type="match status" value="1"/>
</dbReference>
<keyword evidence="5 9" id="KW-0732">Signal</keyword>
<dbReference type="SUPFAM" id="SSF56935">
    <property type="entry name" value="Porins"/>
    <property type="match status" value="1"/>
</dbReference>
<dbReference type="PROSITE" id="PS52016">
    <property type="entry name" value="TONB_DEPENDENT_REC_3"/>
    <property type="match status" value="1"/>
</dbReference>
<dbReference type="Gene3D" id="2.40.170.20">
    <property type="entry name" value="TonB-dependent receptor, beta-barrel domain"/>
    <property type="match status" value="1"/>
</dbReference>
<evidence type="ECO:0000256" key="6">
    <source>
        <dbReference type="ARBA" id="ARBA00023136"/>
    </source>
</evidence>
<keyword evidence="7 8" id="KW-0998">Cell outer membrane</keyword>
<dbReference type="InterPro" id="IPR012910">
    <property type="entry name" value="Plug_dom"/>
</dbReference>
<name>A0AAU7BQR2_9FLAO</name>
<keyword evidence="4 8" id="KW-0812">Transmembrane</keyword>
<dbReference type="PANTHER" id="PTHR30069:SF29">
    <property type="entry name" value="HEMOGLOBIN AND HEMOGLOBIN-HAPTOGLOBIN-BINDING PROTEIN 1-RELATED"/>
    <property type="match status" value="1"/>
</dbReference>
<evidence type="ECO:0000313" key="11">
    <source>
        <dbReference type="EMBL" id="XBG60418.1"/>
    </source>
</evidence>
<dbReference type="Gene3D" id="2.170.130.10">
    <property type="entry name" value="TonB-dependent receptor, plug domain"/>
    <property type="match status" value="1"/>
</dbReference>
<dbReference type="GO" id="GO:0015344">
    <property type="term" value="F:siderophore uptake transmembrane transporter activity"/>
    <property type="evidence" value="ECO:0007669"/>
    <property type="project" value="TreeGrafter"/>
</dbReference>
<dbReference type="InterPro" id="IPR023996">
    <property type="entry name" value="TonB-dep_OMP_SusC/RagA"/>
</dbReference>
<keyword evidence="6 8" id="KW-0472">Membrane</keyword>
<evidence type="ECO:0000256" key="9">
    <source>
        <dbReference type="SAM" id="SignalP"/>
    </source>
</evidence>
<dbReference type="InterPro" id="IPR008969">
    <property type="entry name" value="CarboxyPept-like_regulatory"/>
</dbReference>
<dbReference type="InterPro" id="IPR037066">
    <property type="entry name" value="Plug_dom_sf"/>
</dbReference>
<evidence type="ECO:0000256" key="5">
    <source>
        <dbReference type="ARBA" id="ARBA00022729"/>
    </source>
</evidence>
<dbReference type="SUPFAM" id="SSF49464">
    <property type="entry name" value="Carboxypeptidase regulatory domain-like"/>
    <property type="match status" value="1"/>
</dbReference>
<comment type="similarity">
    <text evidence="8">Belongs to the TonB-dependent receptor family.</text>
</comment>
<dbReference type="InterPro" id="IPR036942">
    <property type="entry name" value="Beta-barrel_TonB_sf"/>
</dbReference>
<accession>A0AAU7BQR2</accession>
<dbReference type="GO" id="GO:0044718">
    <property type="term" value="P:siderophore transmembrane transport"/>
    <property type="evidence" value="ECO:0007669"/>
    <property type="project" value="TreeGrafter"/>
</dbReference>
<dbReference type="Pfam" id="PF13715">
    <property type="entry name" value="CarbopepD_reg_2"/>
    <property type="match status" value="1"/>
</dbReference>
<evidence type="ECO:0000256" key="7">
    <source>
        <dbReference type="ARBA" id="ARBA00023237"/>
    </source>
</evidence>
<dbReference type="AlphaFoldDB" id="A0AAU7BQR2"/>
<evidence type="ECO:0000256" key="2">
    <source>
        <dbReference type="ARBA" id="ARBA00022448"/>
    </source>
</evidence>